<evidence type="ECO:0000256" key="5">
    <source>
        <dbReference type="RuleBase" id="RU361187"/>
    </source>
</evidence>
<evidence type="ECO:0000256" key="3">
    <source>
        <dbReference type="ARBA" id="ARBA00022801"/>
    </source>
</evidence>
<evidence type="ECO:0000256" key="2">
    <source>
        <dbReference type="ARBA" id="ARBA00022729"/>
    </source>
</evidence>
<feature type="domain" description="Beta-xylosidase C-terminal Concanavalin A-like" evidence="6">
    <location>
        <begin position="329"/>
        <end position="534"/>
    </location>
</feature>
<keyword evidence="2" id="KW-0732">Signal</keyword>
<dbReference type="Pfam" id="PF04616">
    <property type="entry name" value="Glyco_hydro_43"/>
    <property type="match status" value="1"/>
</dbReference>
<dbReference type="InterPro" id="IPR013320">
    <property type="entry name" value="ConA-like_dom_sf"/>
</dbReference>
<gene>
    <name evidence="7" type="ORF">TCE0_015r02874</name>
</gene>
<name>A0A6V8H0X5_TALPI</name>
<reference evidence="8" key="1">
    <citation type="journal article" date="2015" name="Genome Announc.">
        <title>Draft genome sequence of Talaromyces cellulolyticus strain Y-94, a source of lignocellulosic biomass-degrading enzymes.</title>
        <authorList>
            <person name="Fujii T."/>
            <person name="Koike H."/>
            <person name="Sawayama S."/>
            <person name="Yano S."/>
            <person name="Inoue H."/>
        </authorList>
    </citation>
    <scope>NUCLEOTIDE SEQUENCE [LARGE SCALE GENOMIC DNA]</scope>
    <source>
        <strain evidence="8">Y-94</strain>
    </source>
</reference>
<dbReference type="SUPFAM" id="SSF49899">
    <property type="entry name" value="Concanavalin A-like lectins/glucanases"/>
    <property type="match status" value="1"/>
</dbReference>
<dbReference type="Proteomes" id="UP000053095">
    <property type="component" value="Unassembled WGS sequence"/>
</dbReference>
<organism evidence="7 8">
    <name type="scientific">Talaromyces pinophilus</name>
    <name type="common">Penicillium pinophilum</name>
    <dbReference type="NCBI Taxonomy" id="128442"/>
    <lineage>
        <taxon>Eukaryota</taxon>
        <taxon>Fungi</taxon>
        <taxon>Dikarya</taxon>
        <taxon>Ascomycota</taxon>
        <taxon>Pezizomycotina</taxon>
        <taxon>Eurotiomycetes</taxon>
        <taxon>Eurotiomycetidae</taxon>
        <taxon>Eurotiales</taxon>
        <taxon>Trichocomaceae</taxon>
        <taxon>Talaromyces</taxon>
        <taxon>Talaromyces sect. Talaromyces</taxon>
    </lineage>
</organism>
<dbReference type="Gene3D" id="2.60.120.200">
    <property type="match status" value="1"/>
</dbReference>
<dbReference type="SUPFAM" id="SSF75005">
    <property type="entry name" value="Arabinanase/levansucrase/invertase"/>
    <property type="match status" value="1"/>
</dbReference>
<dbReference type="InterPro" id="IPR006710">
    <property type="entry name" value="Glyco_hydro_43"/>
</dbReference>
<dbReference type="EMBL" id="DF933811">
    <property type="protein sequence ID" value="GAM34951.1"/>
    <property type="molecule type" value="Genomic_DNA"/>
</dbReference>
<dbReference type="PANTHER" id="PTHR42812:SF16">
    <property type="entry name" value="HYDROLASE, PUTATIVE (AFU_ORTHOLOGUE AFUA_7G06110)-RELATED"/>
    <property type="match status" value="1"/>
</dbReference>
<comment type="caution">
    <text evidence="7">The sequence shown here is derived from an EMBL/GenBank/DDBJ whole genome shotgun (WGS) entry which is preliminary data.</text>
</comment>
<dbReference type="AlphaFoldDB" id="A0A6V8H0X5"/>
<protein>
    <recommendedName>
        <fullName evidence="6">Beta-xylosidase C-terminal Concanavalin A-like domain-containing protein</fullName>
    </recommendedName>
</protein>
<accession>A0A6V8H0X5</accession>
<dbReference type="GO" id="GO:0005975">
    <property type="term" value="P:carbohydrate metabolic process"/>
    <property type="evidence" value="ECO:0007669"/>
    <property type="project" value="InterPro"/>
</dbReference>
<dbReference type="Gene3D" id="2.115.10.20">
    <property type="entry name" value="Glycosyl hydrolase domain, family 43"/>
    <property type="match status" value="1"/>
</dbReference>
<dbReference type="Pfam" id="PF17851">
    <property type="entry name" value="GH43_C2"/>
    <property type="match status" value="1"/>
</dbReference>
<dbReference type="PANTHER" id="PTHR42812">
    <property type="entry name" value="BETA-XYLOSIDASE"/>
    <property type="match status" value="1"/>
</dbReference>
<dbReference type="InterPro" id="IPR051795">
    <property type="entry name" value="Glycosyl_Hydrlase_43"/>
</dbReference>
<evidence type="ECO:0000256" key="4">
    <source>
        <dbReference type="ARBA" id="ARBA00023295"/>
    </source>
</evidence>
<keyword evidence="3 5" id="KW-0378">Hydrolase</keyword>
<keyword evidence="8" id="KW-1185">Reference proteome</keyword>
<evidence type="ECO:0000256" key="1">
    <source>
        <dbReference type="ARBA" id="ARBA00009865"/>
    </source>
</evidence>
<comment type="similarity">
    <text evidence="1 5">Belongs to the glycosyl hydrolase 43 family.</text>
</comment>
<keyword evidence="4 5" id="KW-0326">Glycosidase</keyword>
<evidence type="ECO:0000313" key="8">
    <source>
        <dbReference type="Proteomes" id="UP000053095"/>
    </source>
</evidence>
<dbReference type="InterPro" id="IPR041542">
    <property type="entry name" value="GH43_C2"/>
</dbReference>
<dbReference type="GO" id="GO:0004553">
    <property type="term" value="F:hydrolase activity, hydrolyzing O-glycosyl compounds"/>
    <property type="evidence" value="ECO:0007669"/>
    <property type="project" value="InterPro"/>
</dbReference>
<evidence type="ECO:0000313" key="7">
    <source>
        <dbReference type="EMBL" id="GAM34951.1"/>
    </source>
</evidence>
<sequence>MSRRTKPVFGGFNPDPSIIRVGEDFFCATSSFEYFPGVPIHHSKDLNQWTLIGHALTRKSQIHIAGPEPGGGVWAPTLRYHAGVFYLTTSSFDRFRPQQNERLFPRGFYVKTTNIWDSSFWSDPVYFDLIGLDQDLFWDDDGSVYLSTTHTKVNRPAVPKTSRLDFAIHVCKVDLESGDSLTEPVMIRESPSGISEGSHIFRRGRYYYLITAEGGTGPKHSVWAFRSEQGPLGVWENCPHNPLVSSSTNSEVQNTGHADFVEDANGQWWAALLAVRPNQTSQNEYEDSVFGRETFILPVEWTDDWPIINGGEEIRLVPEVETSSRVNWRDDFSEPVLGLGWYRKNTPEKVDFSLKRNPNRLSLRGGPYNLSTSGCPTMFLWKQTSRFCIWETKVTFQPTSEHEEAGTVVWWNYTNYSSIGIRKGPKYDDNGLACPARVIRFRPAIGEPVTRELSGSGLDVLLYIRCGNKYEFGFREYSGPDDKDVKIHWLGEVSNLVMTREPPVGMAFSGMMFGLYAFAEYQRSMNVADFHYAQCKPREMG</sequence>
<dbReference type="InterPro" id="IPR023296">
    <property type="entry name" value="Glyco_hydro_beta-prop_sf"/>
</dbReference>
<dbReference type="CDD" id="cd18617">
    <property type="entry name" value="GH43_XynB-like"/>
    <property type="match status" value="1"/>
</dbReference>
<evidence type="ECO:0000259" key="6">
    <source>
        <dbReference type="Pfam" id="PF17851"/>
    </source>
</evidence>
<proteinExistence type="inferred from homology"/>